<name>A0A562RTX6_9BRAD</name>
<keyword evidence="3" id="KW-1185">Reference proteome</keyword>
<evidence type="ECO:0000313" key="3">
    <source>
        <dbReference type="Proteomes" id="UP000316291"/>
    </source>
</evidence>
<feature type="region of interest" description="Disordered" evidence="1">
    <location>
        <begin position="109"/>
        <end position="131"/>
    </location>
</feature>
<gene>
    <name evidence="2" type="ORF">IQ16_02100</name>
</gene>
<dbReference type="Proteomes" id="UP000316291">
    <property type="component" value="Unassembled WGS sequence"/>
</dbReference>
<comment type="caution">
    <text evidence="2">The sequence shown here is derived from an EMBL/GenBank/DDBJ whole genome shotgun (WGS) entry which is preliminary data.</text>
</comment>
<dbReference type="RefSeq" id="WP_026312102.1">
    <property type="nucleotide sequence ID" value="NZ_VLLA01000004.1"/>
</dbReference>
<evidence type="ECO:0000256" key="1">
    <source>
        <dbReference type="SAM" id="MobiDB-lite"/>
    </source>
</evidence>
<sequence length="131" mass="13638">MRKIVARPRTGASAQSAPTGGSQHSNCSRATSSRSFCAAAIARKIPHSLSDMRGQVGQCTSIAVCAVQAKISMMDSSDGTASPTRKWSYTCWMSAAVGTAPPLRAFARNPQTKSRSAAVNAGSSRGLAYVD</sequence>
<dbReference type="EMBL" id="VLLA01000004">
    <property type="protein sequence ID" value="TWI72522.1"/>
    <property type="molecule type" value="Genomic_DNA"/>
</dbReference>
<proteinExistence type="predicted"/>
<reference evidence="2 3" key="1">
    <citation type="journal article" date="2015" name="Stand. Genomic Sci.">
        <title>Genomic Encyclopedia of Bacterial and Archaeal Type Strains, Phase III: the genomes of soil and plant-associated and newly described type strains.</title>
        <authorList>
            <person name="Whitman W.B."/>
            <person name="Woyke T."/>
            <person name="Klenk H.P."/>
            <person name="Zhou Y."/>
            <person name="Lilburn T.G."/>
            <person name="Beck B.J."/>
            <person name="De Vos P."/>
            <person name="Vandamme P."/>
            <person name="Eisen J.A."/>
            <person name="Garrity G."/>
            <person name="Hugenholtz P."/>
            <person name="Kyrpides N.C."/>
        </authorList>
    </citation>
    <scope>NUCLEOTIDE SEQUENCE [LARGE SCALE GENOMIC DNA]</scope>
    <source>
        <strain evidence="2 3">CGMCC 1.10948</strain>
    </source>
</reference>
<feature type="compositionally biased region" description="Polar residues" evidence="1">
    <location>
        <begin position="109"/>
        <end position="123"/>
    </location>
</feature>
<dbReference type="AlphaFoldDB" id="A0A562RTX6"/>
<feature type="compositionally biased region" description="Polar residues" evidence="1">
    <location>
        <begin position="12"/>
        <end position="29"/>
    </location>
</feature>
<evidence type="ECO:0000313" key="2">
    <source>
        <dbReference type="EMBL" id="TWI72522.1"/>
    </source>
</evidence>
<protein>
    <submittedName>
        <fullName evidence="2">Uncharacterized protein</fullName>
    </submittedName>
</protein>
<organism evidence="2 3">
    <name type="scientific">Bradyrhizobium huanghuaihaiense</name>
    <dbReference type="NCBI Taxonomy" id="990078"/>
    <lineage>
        <taxon>Bacteria</taxon>
        <taxon>Pseudomonadati</taxon>
        <taxon>Pseudomonadota</taxon>
        <taxon>Alphaproteobacteria</taxon>
        <taxon>Hyphomicrobiales</taxon>
        <taxon>Nitrobacteraceae</taxon>
        <taxon>Bradyrhizobium</taxon>
    </lineage>
</organism>
<accession>A0A562RTX6</accession>
<feature type="region of interest" description="Disordered" evidence="1">
    <location>
        <begin position="1"/>
        <end position="29"/>
    </location>
</feature>